<sequence>MSKQMNYVWYASFGSNLFEDRFRCYIEGGQPPGSNRREVGSRDCTLPIKNSPVSLPYKLYFSGWSDRWDGAGAFIDTVKDEQAETWGRMYLITEEQFEDVVRQENGVEDMTVDIEEVKKEGSLVIDEGSYYGNLLYAGDEEGYPIFTFTNPKPLSEMTITRPSTPYLAMLIRGFMEAYTQDVERITNYLYEKPGVPENYSRKEIHNFVQEVAEQA</sequence>
<keyword evidence="2" id="KW-1185">Reference proteome</keyword>
<dbReference type="Gene3D" id="3.10.490.10">
    <property type="entry name" value="Gamma-glutamyl cyclotransferase-like"/>
    <property type="match status" value="1"/>
</dbReference>
<comment type="caution">
    <text evidence="1">The sequence shown here is derived from an EMBL/GenBank/DDBJ whole genome shotgun (WGS) entry which is preliminary data.</text>
</comment>
<dbReference type="EMBL" id="BMIN01000002">
    <property type="protein sequence ID" value="GGD01461.1"/>
    <property type="molecule type" value="Genomic_DNA"/>
</dbReference>
<protein>
    <recommendedName>
        <fullName evidence="3">Histone deacetylase</fullName>
    </recommendedName>
</protein>
<dbReference type="RefSeq" id="WP_188650770.1">
    <property type="nucleotide sequence ID" value="NZ_BMIN01000002.1"/>
</dbReference>
<organism evidence="1 2">
    <name type="scientific">Pontibacillus salipaludis</name>
    <dbReference type="NCBI Taxonomy" id="1697394"/>
    <lineage>
        <taxon>Bacteria</taxon>
        <taxon>Bacillati</taxon>
        <taxon>Bacillota</taxon>
        <taxon>Bacilli</taxon>
        <taxon>Bacillales</taxon>
        <taxon>Bacillaceae</taxon>
        <taxon>Pontibacillus</taxon>
    </lineage>
</organism>
<gene>
    <name evidence="1" type="ORF">GCM10011389_06000</name>
</gene>
<evidence type="ECO:0000313" key="2">
    <source>
        <dbReference type="Proteomes" id="UP000642571"/>
    </source>
</evidence>
<accession>A0ABQ1PQY6</accession>
<name>A0ABQ1PQY6_9BACI</name>
<evidence type="ECO:0000313" key="1">
    <source>
        <dbReference type="EMBL" id="GGD01461.1"/>
    </source>
</evidence>
<proteinExistence type="predicted"/>
<dbReference type="Proteomes" id="UP000642571">
    <property type="component" value="Unassembled WGS sequence"/>
</dbReference>
<evidence type="ECO:0008006" key="3">
    <source>
        <dbReference type="Google" id="ProtNLM"/>
    </source>
</evidence>
<reference evidence="2" key="1">
    <citation type="journal article" date="2019" name="Int. J. Syst. Evol. Microbiol.">
        <title>The Global Catalogue of Microorganisms (GCM) 10K type strain sequencing project: providing services to taxonomists for standard genome sequencing and annotation.</title>
        <authorList>
            <consortium name="The Broad Institute Genomics Platform"/>
            <consortium name="The Broad Institute Genome Sequencing Center for Infectious Disease"/>
            <person name="Wu L."/>
            <person name="Ma J."/>
        </authorList>
    </citation>
    <scope>NUCLEOTIDE SEQUENCE [LARGE SCALE GENOMIC DNA]</scope>
    <source>
        <strain evidence="2">CGMCC 1.15353</strain>
    </source>
</reference>